<keyword evidence="2" id="KW-1185">Reference proteome</keyword>
<reference evidence="2" key="1">
    <citation type="journal article" date="2022" name="Mol. Ecol. Resour.">
        <title>The genomes of chicory, endive, great burdock and yacon provide insights into Asteraceae palaeo-polyploidization history and plant inulin production.</title>
        <authorList>
            <person name="Fan W."/>
            <person name="Wang S."/>
            <person name="Wang H."/>
            <person name="Wang A."/>
            <person name="Jiang F."/>
            <person name="Liu H."/>
            <person name="Zhao H."/>
            <person name="Xu D."/>
            <person name="Zhang Y."/>
        </authorList>
    </citation>
    <scope>NUCLEOTIDE SEQUENCE [LARGE SCALE GENOMIC DNA]</scope>
    <source>
        <strain evidence="2">cv. Niubang</strain>
    </source>
</reference>
<accession>A0ACB9CQ40</accession>
<gene>
    <name evidence="1" type="ORF">L6452_15885</name>
</gene>
<evidence type="ECO:0000313" key="1">
    <source>
        <dbReference type="EMBL" id="KAI3736346.1"/>
    </source>
</evidence>
<dbReference type="EMBL" id="CM042050">
    <property type="protein sequence ID" value="KAI3736346.1"/>
    <property type="molecule type" value="Genomic_DNA"/>
</dbReference>
<protein>
    <submittedName>
        <fullName evidence="1">Uncharacterized protein</fullName>
    </submittedName>
</protein>
<reference evidence="1 2" key="2">
    <citation type="journal article" date="2022" name="Mol. Ecol. Resour.">
        <title>The genomes of chicory, endive, great burdock and yacon provide insights into Asteraceae paleo-polyploidization history and plant inulin production.</title>
        <authorList>
            <person name="Fan W."/>
            <person name="Wang S."/>
            <person name="Wang H."/>
            <person name="Wang A."/>
            <person name="Jiang F."/>
            <person name="Liu H."/>
            <person name="Zhao H."/>
            <person name="Xu D."/>
            <person name="Zhang Y."/>
        </authorList>
    </citation>
    <scope>NUCLEOTIDE SEQUENCE [LARGE SCALE GENOMIC DNA]</scope>
    <source>
        <strain evidence="2">cv. Niubang</strain>
    </source>
</reference>
<evidence type="ECO:0000313" key="2">
    <source>
        <dbReference type="Proteomes" id="UP001055879"/>
    </source>
</evidence>
<comment type="caution">
    <text evidence="1">The sequence shown here is derived from an EMBL/GenBank/DDBJ whole genome shotgun (WGS) entry which is preliminary data.</text>
</comment>
<sequence>MSFKKCRKNVRCWWLCWCCDVEKERSYWYSICSNVVSVLVCVFFKSMIKGLLTEQYKSKKSLVVVDGGGLVSLLRGLGRRR</sequence>
<name>A0ACB9CQ40_ARCLA</name>
<proteinExistence type="predicted"/>
<dbReference type="Proteomes" id="UP001055879">
    <property type="component" value="Linkage Group LG04"/>
</dbReference>
<organism evidence="1 2">
    <name type="scientific">Arctium lappa</name>
    <name type="common">Greater burdock</name>
    <name type="synonym">Lappa major</name>
    <dbReference type="NCBI Taxonomy" id="4217"/>
    <lineage>
        <taxon>Eukaryota</taxon>
        <taxon>Viridiplantae</taxon>
        <taxon>Streptophyta</taxon>
        <taxon>Embryophyta</taxon>
        <taxon>Tracheophyta</taxon>
        <taxon>Spermatophyta</taxon>
        <taxon>Magnoliopsida</taxon>
        <taxon>eudicotyledons</taxon>
        <taxon>Gunneridae</taxon>
        <taxon>Pentapetalae</taxon>
        <taxon>asterids</taxon>
        <taxon>campanulids</taxon>
        <taxon>Asterales</taxon>
        <taxon>Asteraceae</taxon>
        <taxon>Carduoideae</taxon>
        <taxon>Cardueae</taxon>
        <taxon>Arctiinae</taxon>
        <taxon>Arctium</taxon>
    </lineage>
</organism>